<dbReference type="NCBIfam" id="TIGR03666">
    <property type="entry name" value="Rv2061_F420"/>
    <property type="match status" value="1"/>
</dbReference>
<dbReference type="InterPro" id="IPR012349">
    <property type="entry name" value="Split_barrel_FMN-bd"/>
</dbReference>
<sequence length="147" mass="16221">MTDQGSPALPRFAAEKVVQLQTRKRDGSWVDTPVNFAVKGDRAYFRTPGRASKNKRLRNFPDVRIRPCTWSGKPTGPQAQATARLLSGEEAWAAGALIDEKYPVVQRIGVHLAHRLARTSTLHYELSGVTDLPGQPGPRRPPDSTSH</sequence>
<dbReference type="Gene3D" id="2.30.110.10">
    <property type="entry name" value="Electron Transport, Fmn-binding Protein, Chain A"/>
    <property type="match status" value="1"/>
</dbReference>
<dbReference type="GO" id="GO:0005829">
    <property type="term" value="C:cytosol"/>
    <property type="evidence" value="ECO:0007669"/>
    <property type="project" value="TreeGrafter"/>
</dbReference>
<keyword evidence="1" id="KW-0560">Oxidoreductase</keyword>
<dbReference type="GO" id="GO:0016627">
    <property type="term" value="F:oxidoreductase activity, acting on the CH-CH group of donors"/>
    <property type="evidence" value="ECO:0007669"/>
    <property type="project" value="TreeGrafter"/>
</dbReference>
<dbReference type="RefSeq" id="WP_112300506.1">
    <property type="nucleotide sequence ID" value="NZ_QTTP01000001.1"/>
</dbReference>
<reference evidence="3 4" key="1">
    <citation type="submission" date="2018-06" db="EMBL/GenBank/DDBJ databases">
        <authorList>
            <consortium name="Pathogen Informatics"/>
            <person name="Doyle S."/>
        </authorList>
    </citation>
    <scope>NUCLEOTIDE SEQUENCE [LARGE SCALE GENOMIC DNA]</scope>
    <source>
        <strain evidence="3 4">NCTC13229</strain>
    </source>
</reference>
<dbReference type="SUPFAM" id="SSF50475">
    <property type="entry name" value="FMN-binding split barrel"/>
    <property type="match status" value="1"/>
</dbReference>
<accession>A0AB38FFE5</accession>
<organism evidence="3 4">
    <name type="scientific">Rhodococcus wratislaviensis</name>
    <name type="common">Tsukamurella wratislaviensis</name>
    <dbReference type="NCBI Taxonomy" id="44752"/>
    <lineage>
        <taxon>Bacteria</taxon>
        <taxon>Bacillati</taxon>
        <taxon>Actinomycetota</taxon>
        <taxon>Actinomycetes</taxon>
        <taxon>Mycobacteriales</taxon>
        <taxon>Nocardiaceae</taxon>
        <taxon>Rhodococcus</taxon>
    </lineage>
</organism>
<dbReference type="InterPro" id="IPR052019">
    <property type="entry name" value="F420H2_bilvrd_red/Heme_oxyg"/>
</dbReference>
<dbReference type="GO" id="GO:0070967">
    <property type="term" value="F:coenzyme F420 binding"/>
    <property type="evidence" value="ECO:0007669"/>
    <property type="project" value="TreeGrafter"/>
</dbReference>
<gene>
    <name evidence="3" type="ORF">NCTC13229_03676</name>
</gene>
<evidence type="ECO:0000256" key="2">
    <source>
        <dbReference type="SAM" id="MobiDB-lite"/>
    </source>
</evidence>
<name>A0AB38FFE5_RHOWR</name>
<evidence type="ECO:0000256" key="1">
    <source>
        <dbReference type="ARBA" id="ARBA00023002"/>
    </source>
</evidence>
<dbReference type="PANTHER" id="PTHR35176">
    <property type="entry name" value="HEME OXYGENASE HI_0854-RELATED"/>
    <property type="match status" value="1"/>
</dbReference>
<dbReference type="Proteomes" id="UP000251211">
    <property type="component" value="Unassembled WGS sequence"/>
</dbReference>
<dbReference type="EMBL" id="UAUI01000012">
    <property type="protein sequence ID" value="SPZ40201.1"/>
    <property type="molecule type" value="Genomic_DNA"/>
</dbReference>
<comment type="caution">
    <text evidence="3">The sequence shown here is derived from an EMBL/GenBank/DDBJ whole genome shotgun (WGS) entry which is preliminary data.</text>
</comment>
<dbReference type="AlphaFoldDB" id="A0AB38FFE5"/>
<dbReference type="PANTHER" id="PTHR35176:SF11">
    <property type="entry name" value="PYRIDOXAMINE 5'-PHOSPHATE OXIDASE FAMILY PROTEIN"/>
    <property type="match status" value="1"/>
</dbReference>
<evidence type="ECO:0000313" key="3">
    <source>
        <dbReference type="EMBL" id="SPZ40201.1"/>
    </source>
</evidence>
<dbReference type="InterPro" id="IPR019965">
    <property type="entry name" value="PPOX_F420-dep_Rv2061_put"/>
</dbReference>
<protein>
    <submittedName>
        <fullName evidence="3">Fmn flavoprotein</fullName>
    </submittedName>
</protein>
<feature type="region of interest" description="Disordered" evidence="2">
    <location>
        <begin position="127"/>
        <end position="147"/>
    </location>
</feature>
<proteinExistence type="predicted"/>
<evidence type="ECO:0000313" key="4">
    <source>
        <dbReference type="Proteomes" id="UP000251211"/>
    </source>
</evidence>